<dbReference type="PROSITE" id="PS00455">
    <property type="entry name" value="AMP_BINDING"/>
    <property type="match status" value="3"/>
</dbReference>
<dbReference type="Pfam" id="PF00501">
    <property type="entry name" value="AMP-binding"/>
    <property type="match status" value="3"/>
</dbReference>
<evidence type="ECO:0000256" key="5">
    <source>
        <dbReference type="SAM" id="MobiDB-lite"/>
    </source>
</evidence>
<dbReference type="InterPro" id="IPR009081">
    <property type="entry name" value="PP-bd_ACP"/>
</dbReference>
<evidence type="ECO:0000259" key="6">
    <source>
        <dbReference type="PROSITE" id="PS50075"/>
    </source>
</evidence>
<evidence type="ECO:0000256" key="2">
    <source>
        <dbReference type="ARBA" id="ARBA00022450"/>
    </source>
</evidence>
<dbReference type="InterPro" id="IPR023213">
    <property type="entry name" value="CAT-like_dom_sf"/>
</dbReference>
<dbReference type="Gene3D" id="3.30.559.30">
    <property type="entry name" value="Nonribosomal peptide synthetase, condensation domain"/>
    <property type="match status" value="4"/>
</dbReference>
<comment type="caution">
    <text evidence="7">The sequence shown here is derived from an EMBL/GenBank/DDBJ whole genome shotgun (WGS) entry which is preliminary data.</text>
</comment>
<feature type="region of interest" description="Disordered" evidence="5">
    <location>
        <begin position="1"/>
        <end position="22"/>
    </location>
</feature>
<dbReference type="OrthoDB" id="9770470at2"/>
<dbReference type="GO" id="GO:0016874">
    <property type="term" value="F:ligase activity"/>
    <property type="evidence" value="ECO:0007669"/>
    <property type="project" value="UniProtKB-KW"/>
</dbReference>
<keyword evidence="8" id="KW-1185">Reference proteome</keyword>
<dbReference type="Gene3D" id="3.30.559.10">
    <property type="entry name" value="Chloramphenicol acetyltransferase-like domain"/>
    <property type="match status" value="4"/>
</dbReference>
<dbReference type="Gene3D" id="2.30.38.10">
    <property type="entry name" value="Luciferase, Domain 3"/>
    <property type="match status" value="2"/>
</dbReference>
<dbReference type="GO" id="GO:0072330">
    <property type="term" value="P:monocarboxylic acid biosynthetic process"/>
    <property type="evidence" value="ECO:0007669"/>
    <property type="project" value="UniProtKB-ARBA"/>
</dbReference>
<dbReference type="InterPro" id="IPR036736">
    <property type="entry name" value="ACP-like_sf"/>
</dbReference>
<dbReference type="InterPro" id="IPR045851">
    <property type="entry name" value="AMP-bd_C_sf"/>
</dbReference>
<dbReference type="InterPro" id="IPR006162">
    <property type="entry name" value="Ppantetheine_attach_site"/>
</dbReference>
<dbReference type="GO" id="GO:0043041">
    <property type="term" value="P:amino acid activation for nonribosomal peptide biosynthetic process"/>
    <property type="evidence" value="ECO:0007669"/>
    <property type="project" value="TreeGrafter"/>
</dbReference>
<dbReference type="SUPFAM" id="SSF52777">
    <property type="entry name" value="CoA-dependent acyltransferases"/>
    <property type="match status" value="8"/>
</dbReference>
<comment type="cofactor">
    <cofactor evidence="1">
        <name>pantetheine 4'-phosphate</name>
        <dbReference type="ChEBI" id="CHEBI:47942"/>
    </cofactor>
</comment>
<dbReference type="InterPro" id="IPR010071">
    <property type="entry name" value="AA_adenyl_dom"/>
</dbReference>
<dbReference type="NCBIfam" id="TIGR01720">
    <property type="entry name" value="NRPS-para261"/>
    <property type="match status" value="1"/>
</dbReference>
<dbReference type="FunFam" id="3.30.300.30:FF:000015">
    <property type="entry name" value="Nonribosomal peptide synthase SidD"/>
    <property type="match status" value="2"/>
</dbReference>
<dbReference type="PANTHER" id="PTHR45527:SF14">
    <property type="entry name" value="PLIPASTATIN SYNTHASE SUBUNIT B"/>
    <property type="match status" value="1"/>
</dbReference>
<dbReference type="CDD" id="cd19543">
    <property type="entry name" value="DCL_NRPS"/>
    <property type="match status" value="2"/>
</dbReference>
<keyword evidence="4" id="KW-0677">Repeat</keyword>
<dbReference type="InterPro" id="IPR001242">
    <property type="entry name" value="Condensation_dom"/>
</dbReference>
<accession>A0A512E0U2</accession>
<dbReference type="Gene3D" id="3.30.300.30">
    <property type="match status" value="3"/>
</dbReference>
<dbReference type="InterPro" id="IPR020845">
    <property type="entry name" value="AMP-binding_CS"/>
</dbReference>
<evidence type="ECO:0000313" key="7">
    <source>
        <dbReference type="EMBL" id="GEO42346.1"/>
    </source>
</evidence>
<dbReference type="GO" id="GO:0031177">
    <property type="term" value="F:phosphopantetheine binding"/>
    <property type="evidence" value="ECO:0007669"/>
    <property type="project" value="InterPro"/>
</dbReference>
<dbReference type="Pfam" id="PF00550">
    <property type="entry name" value="PP-binding"/>
    <property type="match status" value="3"/>
</dbReference>
<dbReference type="PROSITE" id="PS00012">
    <property type="entry name" value="PHOSPHOPANTETHEINE"/>
    <property type="match status" value="2"/>
</dbReference>
<dbReference type="InterPro" id="IPR029058">
    <property type="entry name" value="AB_hydrolase_fold"/>
</dbReference>
<name>A0A512E0U2_9PROT</name>
<dbReference type="FunFam" id="2.30.38.10:FF:000001">
    <property type="entry name" value="Non-ribosomal peptide synthetase PvdI"/>
    <property type="match status" value="1"/>
</dbReference>
<proteinExistence type="predicted"/>
<feature type="domain" description="Carrier" evidence="6">
    <location>
        <begin position="3572"/>
        <end position="3647"/>
    </location>
</feature>
<dbReference type="InterPro" id="IPR000873">
    <property type="entry name" value="AMP-dep_synth/lig_dom"/>
</dbReference>
<dbReference type="NCBIfam" id="TIGR01733">
    <property type="entry name" value="AA-adenyl-dom"/>
    <property type="match status" value="3"/>
</dbReference>
<dbReference type="NCBIfam" id="NF003417">
    <property type="entry name" value="PRK04813.1"/>
    <property type="match status" value="3"/>
</dbReference>
<dbReference type="PROSITE" id="PS50075">
    <property type="entry name" value="CARRIER"/>
    <property type="match status" value="3"/>
</dbReference>
<feature type="domain" description="Carrier" evidence="6">
    <location>
        <begin position="2071"/>
        <end position="2145"/>
    </location>
</feature>
<dbReference type="RefSeq" id="WP_052832293.1">
    <property type="nucleotide sequence ID" value="NZ_BJYZ01000039.1"/>
</dbReference>
<protein>
    <recommendedName>
        <fullName evidence="6">Carrier domain-containing protein</fullName>
    </recommendedName>
</protein>
<keyword evidence="3" id="KW-0597">Phosphoprotein</keyword>
<dbReference type="GO" id="GO:0044550">
    <property type="term" value="P:secondary metabolite biosynthetic process"/>
    <property type="evidence" value="ECO:0007669"/>
    <property type="project" value="TreeGrafter"/>
</dbReference>
<organism evidence="7 8">
    <name type="scientific">Skermanella aerolata</name>
    <dbReference type="NCBI Taxonomy" id="393310"/>
    <lineage>
        <taxon>Bacteria</taxon>
        <taxon>Pseudomonadati</taxon>
        <taxon>Pseudomonadota</taxon>
        <taxon>Alphaproteobacteria</taxon>
        <taxon>Rhodospirillales</taxon>
        <taxon>Azospirillaceae</taxon>
        <taxon>Skermanella</taxon>
    </lineage>
</organism>
<evidence type="ECO:0000313" key="8">
    <source>
        <dbReference type="Proteomes" id="UP000321523"/>
    </source>
</evidence>
<gene>
    <name evidence="7" type="ORF">SAE02_64940</name>
</gene>
<feature type="domain" description="Carrier" evidence="6">
    <location>
        <begin position="1001"/>
        <end position="1075"/>
    </location>
</feature>
<dbReference type="Gene3D" id="1.10.1200.10">
    <property type="entry name" value="ACP-like"/>
    <property type="match status" value="2"/>
</dbReference>
<dbReference type="InterPro" id="IPR042099">
    <property type="entry name" value="ANL_N_sf"/>
</dbReference>
<dbReference type="FunFam" id="1.10.1200.10:FF:000016">
    <property type="entry name" value="Non-ribosomal peptide synthase"/>
    <property type="match status" value="1"/>
</dbReference>
<dbReference type="FunFam" id="1.10.1200.10:FF:000005">
    <property type="entry name" value="Nonribosomal peptide synthetase 1"/>
    <property type="match status" value="2"/>
</dbReference>
<evidence type="ECO:0000256" key="3">
    <source>
        <dbReference type="ARBA" id="ARBA00022553"/>
    </source>
</evidence>
<keyword evidence="2" id="KW-0596">Phosphopantetheine</keyword>
<dbReference type="SUPFAM" id="SSF47336">
    <property type="entry name" value="ACP-like"/>
    <property type="match status" value="3"/>
</dbReference>
<sequence length="3687" mass="394657">MTANLTSASNTPAKAPAKSAAKPATKPAVADMYPLTPLQKGLLFHALYEPDSAAYFEQLCVRLDGALDHGAFQEAWRKLIDRHAILRSAFVTRGQREPVQVVFDRVPFDVSVEDWSALDDAGQAARLDRFLNDDRRRGFAFNRPPLMRVTLIHLAAERWQLVWSHHHLLLDGWSLPILMAELFALYRSERDGTLPALATPVPYGDYVAWLGRQDRTSAETFWRTELAGLEAPTPLGIDERSKGGRVPATDIDQRVHRLDPVLTAALGDLARRSRVTLASVVEAAWSIVLSRYAGTDDVTFGITLSSRPADLPGAERMVGLFVNSLPLRVRIDAARPVTDLLKLVQDSQLGVQRFDHCSLTDIQSWSRVPRGEPLFESLFAFENFPLGDKLGEAVPEIAIRDAFLIEKTHYPLTLIVVPGESLTFKVAVDRERIPEPAAAGIFDHLSHVLAAMAADPAQPVAAIGLLPRAKFAAPVAEAPLPAPGLREAFAAVAARFPDRIAVVDGDVRLTYAELAGRAAPLARRLRAASVVPDQPVGICLERSADLIAAMLAVVAAGGAYLPLDPAYPAERLAFLVQDSGARVVISAADLAGRLPAGPANLMVIRIDDEAGETAPALPLPASDPDDIAYVIYTSGSTGTPKGVAVTNRNVLRLFSATDPWFRFDERDVWTLFHSFAFDFSVWEIWGALLHGGTLVVVPWLVSRDPDAFLTLLERERVTVLNQTPSAFAQLIAADAARPALADLALRTVVFGGEALEPAMLAGWVERRGDRAPDLINMYGITETTVHVTYRPIRRADIAAGGRSVIGRPIPDLTIEILDQHGHPVPPGRVGEICVGGAGVARGYLNRPDLTAERFVEVPSDTGTVRLYRSGDLARRLADGDIEYCGRSDHQVKVRGFRIETGEIEAALARHPAIAQALVLAPQGPGGRRLVAWLAVRRPAPATRPGADDLREFLRDRLPVHMVPEAFVLMDVFPLTVNGKIDRTALPDPDDARAGSALAYAAPETETQRILCEAWGTALGVERVGLDDDYFTLGGDSIRSIRVVALAREKNVVATLQQLFTNPTVRRLSAAIDTGPQAAKAAALPEPAPFALISDADRLLLPAGIEDAYPLTRLQAGMLFHGDFDAEQSLYQDLFLFRLRVTVDVAALEAALVETIAIHPALRTSFDLLAASQPLQLVHASVASPLTVTDLRGLPAQAREEKLAEHVAAERRRGYDWSKAPCGRIDVHLIADDEIHLSVGFHHAVLDGWSVATFQAEWIQRYLHRLGRGVGKLPAAPSTRFRDFVALERQALIDPGIRAYWETSLSDLPVITLPRLKRPADAPRPPGKLDRELPLGVKTGLKEIARTAKLPLKALLLAAHLRVLGLLAGSGDIVTGLVTNGRPDDRDSTRVLGLFLNTLPFRLKLERRWSWLDLARAVHRSEAALLPNRRLPMAELRKIAGGRVLFETSFNFVNFHVYQGLAGLRDIELLDTKSFDDIDIPFSVSFSDDAGGGPLRLGIGYDAGQFPHAFAETAADLLAGALAALAEAPDLPFADADLLAPGRIDALLRIGAGAAPTPSADVPVHRAVLRHAGLTPDRTAVVSGGDAWSYGELAASSARLTHRLLACGAGLDRPVALMLERSFAFVAAMLGTLQAGGAYVPLDPALPPARLGSTLETCRPTVLVVAGGTGGVAVPPGTVVLDLAAEALDIAGLPGTAPEVEDHAEAVAYLIFTSGSTGKPKGVAVSHAALSAHMAWFLRTYPVEPADILLQKTPVIFDASVDELWAALMSGATLLLAKPDGHRDPGYLADEIAAGGVTLLHLVPTQLDLLLREPGFKACRTLRRVAVGGEALPTALVEKLRQLLPVEVVNLYGPTETTVECSARLVAGFEAGDTATLGSPRDGTHLYVLDDDLVPVPDGVPGELYVGGAGLARGYWGAPDLTADRFVPDPFGAAPGGRLYRTGDRVQRTFDGGLEYLGRIDRQTKLRGYRVEPDEVERVLERHPAVRRAAVTVRPGPGGAPRLIAYVEPASPRWEAELNAHARDSLPDYMLPSLWREVTVWPLLASGKIDRSALPEPSAQQAGGSRAKPFRTPALGVELELALIWQAVLSAPTVSADDDFFALGGDSILSLQVVAHARTRGLTVTLQQVFRHPVLSDLARIVSAAKAAHPTVSDEPSTGPVPLTPAQRWFFADPPPHPEHWNHAVLLALDPALTVENVRHALAAATARHDAFELRFRRTAAGWEQQLGRPTGLPTVEVVDLAGAADPAADLLAHADAAQRSLDLTEGPLFRAVMYRMPAPEKPRLLLIVHHLVVDGVSWRILIQDFGAALTSPVAPLPAATPAFSRWARGLQAATVSPRIAAQAAFWLEQATGPALDLPAIGNAPAVEGDARTVETRLEAGVTDLLLRTAPRWLRASVQEILLTALAEAAAPLTGAGELRIALEGHGREELVEHVDLASTVGWFTALYPIRLPVGQDAGIVGAVARIKDRLRLVPDGGVGYGLLRWLGEGDESRALASGSVPSIAFNYLGQVDGSFAVEGPFTLAIEAVGDTIDPQAPRRHAVELVAAVVGGRLTLRWIHVPLLHGTDTVDALAKRFAAAVERLAVVEETAARAAWTPSDFPLAGFPADASGVQALAATLGDADIVDLYPLTPAQEGMLFHTVDAADGSGVYVQQVTARLETPLGAEALTLAWQAVLDAWPNLRASFAWSGLARPLQRIHRSVAMPVAVLDWRGLDAAAQAAALDRFLAEDRRRGFDPAEAPLMRVTLALISTASWQVVWSHHHLLLDGWSMPIVFQGVMTALAAVAEGRPAALREDHGYRRHIARLAAADPALADAFWRERLADAPEPSFPSAGRRHGDGSGMAARHQEVPPVLTRKLAEAARGYGVTMSTLVNAAWAVTLGRLSGSLDVLYGVTVSGRPEDLAGAESLVGMFINTLPVRAVLDPAAKLADWLPAFQRGFADLATYQDSRLVDIQGWSGRPRQQPLFEAILVYENYPVSSGVRASGGLAVGAVTAREQNNYPLSLYVLPGDGLRLELMWDSTRLDAAGADGLLAEFTGVLEALADPGRTTLAELPPEPAVATVSGSFGPVGAPVHRRILDRAAADPDRLAVIAEDGNLTYGELAIRARRVASGLAARGITAGDRVGLFLERTADLLPALVGVHLAGAAYIPLDPAFPTERLALMVEDGKPAAVVANRGLLDHVPPGTTSVLALEDLLAGPSDAVQDDPYEADRLAYVIFTSGSTGRPKGVAVTRQGLANVVDSFLERPGLSSADRLTAVTTLSFDIAALELFLPLCAGATLILSGTATAVDGDALAKLIAGHGGTVLQATPATWRLLLAAGWTPPAEFAGWCGGEAVPADLAAALLGKGVRLWNVYGPTETTIWSAARPVGLAEEAGVVGGPLRNTWLAVVDVFGRTAPADAPGELAIGGLGLAQGYWERPDLTADRFPPNRFAGLPGDRLYLTGDRAARRQDGGFEMLGRLDNQAKIRGFRIELGEIEAVLRELPGIAEAVVVIGRDGQGEPRLVANLVVPAGSPEPQVPVLREQALARLPGYMVPTVWRVLAELPLTPNRKIDRKALSSVVIEATVSRVAPRDPVEDAVSRLWAEAFGSARVGVEDDFFELGGHSLVAMRIHARIERVFQTALRLREFLEAPTVAAQAALLRGREASPGRATKVAQAYIRLLSLTPEEKEALRRSRKQSAAGNQA</sequence>
<dbReference type="FunFam" id="3.40.50.980:FF:000002">
    <property type="entry name" value="Enterobactin synthetase component F"/>
    <property type="match status" value="1"/>
</dbReference>
<dbReference type="CDD" id="cd05930">
    <property type="entry name" value="A_NRPS"/>
    <property type="match status" value="1"/>
</dbReference>
<feature type="region of interest" description="Disordered" evidence="5">
    <location>
        <begin position="2828"/>
        <end position="2847"/>
    </location>
</feature>
<evidence type="ECO:0000256" key="4">
    <source>
        <dbReference type="ARBA" id="ARBA00022737"/>
    </source>
</evidence>
<dbReference type="Pfam" id="PF00668">
    <property type="entry name" value="Condensation"/>
    <property type="match status" value="4"/>
</dbReference>
<dbReference type="EMBL" id="BJYZ01000039">
    <property type="protein sequence ID" value="GEO42346.1"/>
    <property type="molecule type" value="Genomic_DNA"/>
</dbReference>
<dbReference type="Pfam" id="PF13193">
    <property type="entry name" value="AMP-binding_C"/>
    <property type="match status" value="3"/>
</dbReference>
<dbReference type="Gene3D" id="3.40.50.1820">
    <property type="entry name" value="alpha/beta hydrolase"/>
    <property type="match status" value="1"/>
</dbReference>
<dbReference type="Gene3D" id="3.40.50.12780">
    <property type="entry name" value="N-terminal domain of ligase-like"/>
    <property type="match status" value="1"/>
</dbReference>
<dbReference type="PANTHER" id="PTHR45527">
    <property type="entry name" value="NONRIBOSOMAL PEPTIDE SYNTHETASE"/>
    <property type="match status" value="1"/>
</dbReference>
<dbReference type="CDD" id="cd17643">
    <property type="entry name" value="A_NRPS_Cytc1-like"/>
    <property type="match status" value="1"/>
</dbReference>
<dbReference type="SUPFAM" id="SSF56801">
    <property type="entry name" value="Acetyl-CoA synthetase-like"/>
    <property type="match status" value="3"/>
</dbReference>
<dbReference type="Proteomes" id="UP000321523">
    <property type="component" value="Unassembled WGS sequence"/>
</dbReference>
<dbReference type="FunFam" id="3.40.50.980:FF:000001">
    <property type="entry name" value="Non-ribosomal peptide synthetase"/>
    <property type="match status" value="1"/>
</dbReference>
<dbReference type="FunFam" id="3.40.50.12780:FF:000012">
    <property type="entry name" value="Non-ribosomal peptide synthetase"/>
    <property type="match status" value="2"/>
</dbReference>
<dbReference type="SMART" id="SM00823">
    <property type="entry name" value="PKS_PP"/>
    <property type="match status" value="2"/>
</dbReference>
<dbReference type="InterPro" id="IPR020806">
    <property type="entry name" value="PKS_PP-bd"/>
</dbReference>
<evidence type="ECO:0000256" key="1">
    <source>
        <dbReference type="ARBA" id="ARBA00001957"/>
    </source>
</evidence>
<dbReference type="InterPro" id="IPR025110">
    <property type="entry name" value="AMP-bd_C"/>
</dbReference>
<reference evidence="7 8" key="1">
    <citation type="submission" date="2019-07" db="EMBL/GenBank/DDBJ databases">
        <title>Whole genome shotgun sequence of Skermanella aerolata NBRC 106429.</title>
        <authorList>
            <person name="Hosoyama A."/>
            <person name="Uohara A."/>
            <person name="Ohji S."/>
            <person name="Ichikawa N."/>
        </authorList>
    </citation>
    <scope>NUCLEOTIDE SEQUENCE [LARGE SCALE GENOMIC DNA]</scope>
    <source>
        <strain evidence="7 8">NBRC 106429</strain>
    </source>
</reference>
<dbReference type="InterPro" id="IPR010060">
    <property type="entry name" value="NRPS_synth"/>
</dbReference>
<dbReference type="Gene3D" id="3.40.50.980">
    <property type="match status" value="4"/>
</dbReference>
<dbReference type="GO" id="GO:0005737">
    <property type="term" value="C:cytoplasm"/>
    <property type="evidence" value="ECO:0007669"/>
    <property type="project" value="TreeGrafter"/>
</dbReference>